<protein>
    <recommendedName>
        <fullName evidence="5">Bacterial transcriptional activator domain-containing protein</fullName>
    </recommendedName>
</protein>
<feature type="transmembrane region" description="Helical" evidence="2">
    <location>
        <begin position="70"/>
        <end position="91"/>
    </location>
</feature>
<keyword evidence="4" id="KW-1185">Reference proteome</keyword>
<feature type="region of interest" description="Disordered" evidence="1">
    <location>
        <begin position="567"/>
        <end position="589"/>
    </location>
</feature>
<dbReference type="EMBL" id="BAABAT010000038">
    <property type="protein sequence ID" value="GAA4259984.1"/>
    <property type="molecule type" value="Genomic_DNA"/>
</dbReference>
<feature type="region of interest" description="Disordered" evidence="1">
    <location>
        <begin position="368"/>
        <end position="422"/>
    </location>
</feature>
<dbReference type="PANTHER" id="PTHR35807">
    <property type="entry name" value="TRANSCRIPTIONAL REGULATOR REDD-RELATED"/>
    <property type="match status" value="1"/>
</dbReference>
<dbReference type="RefSeq" id="WP_345136896.1">
    <property type="nucleotide sequence ID" value="NZ_BAABAT010000038.1"/>
</dbReference>
<organism evidence="3 4">
    <name type="scientific">Dactylosporangium darangshiense</name>
    <dbReference type="NCBI Taxonomy" id="579108"/>
    <lineage>
        <taxon>Bacteria</taxon>
        <taxon>Bacillati</taxon>
        <taxon>Actinomycetota</taxon>
        <taxon>Actinomycetes</taxon>
        <taxon>Micromonosporales</taxon>
        <taxon>Micromonosporaceae</taxon>
        <taxon>Dactylosporangium</taxon>
    </lineage>
</organism>
<feature type="compositionally biased region" description="Polar residues" evidence="1">
    <location>
        <begin position="317"/>
        <end position="328"/>
    </location>
</feature>
<feature type="region of interest" description="Disordered" evidence="1">
    <location>
        <begin position="297"/>
        <end position="338"/>
    </location>
</feature>
<accession>A0ABP8DMX0</accession>
<reference evidence="4" key="1">
    <citation type="journal article" date="2019" name="Int. J. Syst. Evol. Microbiol.">
        <title>The Global Catalogue of Microorganisms (GCM) 10K type strain sequencing project: providing services to taxonomists for standard genome sequencing and annotation.</title>
        <authorList>
            <consortium name="The Broad Institute Genomics Platform"/>
            <consortium name="The Broad Institute Genome Sequencing Center for Infectious Disease"/>
            <person name="Wu L."/>
            <person name="Ma J."/>
        </authorList>
    </citation>
    <scope>NUCLEOTIDE SEQUENCE [LARGE SCALE GENOMIC DNA]</scope>
    <source>
        <strain evidence="4">JCM 17441</strain>
    </source>
</reference>
<proteinExistence type="predicted"/>
<feature type="transmembrane region" description="Helical" evidence="2">
    <location>
        <begin position="45"/>
        <end position="64"/>
    </location>
</feature>
<feature type="compositionally biased region" description="Polar residues" evidence="1">
    <location>
        <begin position="374"/>
        <end position="383"/>
    </location>
</feature>
<evidence type="ECO:0000313" key="3">
    <source>
        <dbReference type="EMBL" id="GAA4259984.1"/>
    </source>
</evidence>
<dbReference type="Proteomes" id="UP001500620">
    <property type="component" value="Unassembled WGS sequence"/>
</dbReference>
<keyword evidence="2" id="KW-0812">Transmembrane</keyword>
<evidence type="ECO:0000256" key="2">
    <source>
        <dbReference type="SAM" id="Phobius"/>
    </source>
</evidence>
<sequence>MIISLDPELLQRLTRLDDPRTTAVAEQLDDNLAAAVRHTALMRRLFYTAVLVVALYGTATGAVTAFDLPWWIAISGIFALELGGVTFLSNADVRRRLGEHATASRLLGALIAATAATFNVATHSSRLLGGFYALMSALGFVSWWLDVENKRRDRLRAKGLLPAPTPKYELSHWIRHPMITAQARGLAKAHPQLGLYGSLQAARIIRRREQRDAALADALRTRIRAAAGKQMADIAVLTYDMDEVAHRLRTNADYDGLTALLGSELTAEHMLHGRDDRAAIAARAFLARQAQTTLPLGATAADHDEPPTSADLGEITDNVTEPQGTADHNGSAAEDATRQATLAVDRRWPPTGAAVNGRAVFHRSGAWPSLLPASPSNAGSITATVEEEPENSRGLDQADAPPPAPPATTTTGAFGAGSRPPQRRVRVNVVGEPAILNAAGQPVRGLRAKSTELLVFLVVRRDGAALADILDTIWPDITRQKANQRLSTCLSNLRGILRDILGATDLETATSPRPEPIVNTGGHYHLNPTIVTADWWQLLDDQHTGTPSATDAAVNAARARIANDYDYPWLDTEPDRPSGRVEGQPWGHK</sequence>
<keyword evidence="2" id="KW-1133">Transmembrane helix</keyword>
<gene>
    <name evidence="3" type="ORF">GCM10022255_086880</name>
</gene>
<dbReference type="InterPro" id="IPR051677">
    <property type="entry name" value="AfsR-DnrI-RedD_regulator"/>
</dbReference>
<evidence type="ECO:0000256" key="1">
    <source>
        <dbReference type="SAM" id="MobiDB-lite"/>
    </source>
</evidence>
<comment type="caution">
    <text evidence="3">The sequence shown here is derived from an EMBL/GenBank/DDBJ whole genome shotgun (WGS) entry which is preliminary data.</text>
</comment>
<dbReference type="Gene3D" id="1.10.10.10">
    <property type="entry name" value="Winged helix-like DNA-binding domain superfamily/Winged helix DNA-binding domain"/>
    <property type="match status" value="1"/>
</dbReference>
<evidence type="ECO:0000313" key="4">
    <source>
        <dbReference type="Proteomes" id="UP001500620"/>
    </source>
</evidence>
<feature type="compositionally biased region" description="Low complexity" evidence="1">
    <location>
        <begin position="407"/>
        <end position="420"/>
    </location>
</feature>
<dbReference type="InterPro" id="IPR036388">
    <property type="entry name" value="WH-like_DNA-bd_sf"/>
</dbReference>
<evidence type="ECO:0008006" key="5">
    <source>
        <dbReference type="Google" id="ProtNLM"/>
    </source>
</evidence>
<keyword evidence="2" id="KW-0472">Membrane</keyword>
<feature type="transmembrane region" description="Helical" evidence="2">
    <location>
        <begin position="103"/>
        <end position="121"/>
    </location>
</feature>
<name>A0ABP8DMX0_9ACTN</name>